<evidence type="ECO:0000313" key="3">
    <source>
        <dbReference type="Proteomes" id="UP001215231"/>
    </source>
</evidence>
<feature type="transmembrane region" description="Helical" evidence="1">
    <location>
        <begin position="6"/>
        <end position="24"/>
    </location>
</feature>
<dbReference type="EMBL" id="CP059693">
    <property type="protein sequence ID" value="WDE14619.1"/>
    <property type="molecule type" value="Genomic_DNA"/>
</dbReference>
<keyword evidence="1" id="KW-0812">Transmembrane</keyword>
<keyword evidence="1" id="KW-0472">Membrane</keyword>
<feature type="transmembrane region" description="Helical" evidence="1">
    <location>
        <begin position="36"/>
        <end position="55"/>
    </location>
</feature>
<gene>
    <name evidence="2" type="ORF">H3N35_21870</name>
</gene>
<protein>
    <recommendedName>
        <fullName evidence="4">Holin</fullName>
    </recommendedName>
</protein>
<evidence type="ECO:0000256" key="1">
    <source>
        <dbReference type="SAM" id="Phobius"/>
    </source>
</evidence>
<accession>A0ABY7VNF9</accession>
<evidence type="ECO:0000313" key="2">
    <source>
        <dbReference type="EMBL" id="WDE14619.1"/>
    </source>
</evidence>
<name>A0ABY7VNF9_9GAMM</name>
<reference evidence="2 3" key="1">
    <citation type="journal article" date="2022" name="Mar. Drugs">
        <title>Bioassay-Guided Fractionation Leads to the Detection of Cholic Acid Generated by the Rare Thalassomonas sp.</title>
        <authorList>
            <person name="Pheiffer F."/>
            <person name="Schneider Y.K."/>
            <person name="Hansen E.H."/>
            <person name="Andersen J.H."/>
            <person name="Isaksson J."/>
            <person name="Busche T."/>
            <person name="R C."/>
            <person name="Kalinowski J."/>
            <person name="Zyl L.V."/>
            <person name="Trindade M."/>
        </authorList>
    </citation>
    <scope>NUCLEOTIDE SEQUENCE [LARGE SCALE GENOMIC DNA]</scope>
    <source>
        <strain evidence="2 3">A5K-61T</strain>
    </source>
</reference>
<dbReference type="Proteomes" id="UP001215231">
    <property type="component" value="Chromosome"/>
</dbReference>
<evidence type="ECO:0008006" key="4">
    <source>
        <dbReference type="Google" id="ProtNLM"/>
    </source>
</evidence>
<organism evidence="2 3">
    <name type="scientific">Thalassomonas haliotis</name>
    <dbReference type="NCBI Taxonomy" id="485448"/>
    <lineage>
        <taxon>Bacteria</taxon>
        <taxon>Pseudomonadati</taxon>
        <taxon>Pseudomonadota</taxon>
        <taxon>Gammaproteobacteria</taxon>
        <taxon>Alteromonadales</taxon>
        <taxon>Colwelliaceae</taxon>
        <taxon>Thalassomonas</taxon>
    </lineage>
</organism>
<keyword evidence="1" id="KW-1133">Transmembrane helix</keyword>
<proteinExistence type="predicted"/>
<keyword evidence="3" id="KW-1185">Reference proteome</keyword>
<sequence>MDFFAVVGVLLVMILSIYWVFKTLERKQQGFGPSSLKAFGVALFLPSLVLLALLTDFKTETLAALLGTVAGYVLSNSDDKSAK</sequence>